<gene>
    <name evidence="1" type="ORF">CLUMA_CG011290</name>
</gene>
<dbReference type="Proteomes" id="UP000183832">
    <property type="component" value="Unassembled WGS sequence"/>
</dbReference>
<organism evidence="1 2">
    <name type="scientific">Clunio marinus</name>
    <dbReference type="NCBI Taxonomy" id="568069"/>
    <lineage>
        <taxon>Eukaryota</taxon>
        <taxon>Metazoa</taxon>
        <taxon>Ecdysozoa</taxon>
        <taxon>Arthropoda</taxon>
        <taxon>Hexapoda</taxon>
        <taxon>Insecta</taxon>
        <taxon>Pterygota</taxon>
        <taxon>Neoptera</taxon>
        <taxon>Endopterygota</taxon>
        <taxon>Diptera</taxon>
        <taxon>Nematocera</taxon>
        <taxon>Chironomoidea</taxon>
        <taxon>Chironomidae</taxon>
        <taxon>Clunio</taxon>
    </lineage>
</organism>
<proteinExistence type="predicted"/>
<sequence>MQLGRGENLLKHSTQLSDMDILFVNNAKLQLLLNEFSKWIGNNTEKKEKEELILHQAHLPEDLRGVVQVLCIFNCTFVTVFDTRILINDSKDQGVYII</sequence>
<dbReference type="AlphaFoldDB" id="A0A1J1ICJ2"/>
<evidence type="ECO:0000313" key="2">
    <source>
        <dbReference type="Proteomes" id="UP000183832"/>
    </source>
</evidence>
<protein>
    <submittedName>
        <fullName evidence="1">CLUMA_CG011290, isoform A</fullName>
    </submittedName>
</protein>
<dbReference type="EMBL" id="CVRI01000047">
    <property type="protein sequence ID" value="CRK97915.1"/>
    <property type="molecule type" value="Genomic_DNA"/>
</dbReference>
<accession>A0A1J1ICJ2</accession>
<reference evidence="1 2" key="1">
    <citation type="submission" date="2015-04" db="EMBL/GenBank/DDBJ databases">
        <authorList>
            <person name="Syromyatnikov M.Y."/>
            <person name="Popov V.N."/>
        </authorList>
    </citation>
    <scope>NUCLEOTIDE SEQUENCE [LARGE SCALE GENOMIC DNA]</scope>
</reference>
<name>A0A1J1ICJ2_9DIPT</name>
<evidence type="ECO:0000313" key="1">
    <source>
        <dbReference type="EMBL" id="CRK97915.1"/>
    </source>
</evidence>
<keyword evidence="2" id="KW-1185">Reference proteome</keyword>